<protein>
    <recommendedName>
        <fullName evidence="1">Acyl-CoA dehydrogenase/oxidase N-terminal domain-containing protein</fullName>
    </recommendedName>
</protein>
<dbReference type="EnsemblPlants" id="Bo00930s030.1">
    <property type="protein sequence ID" value="Bo00930s030.1"/>
    <property type="gene ID" value="Bo00930s030"/>
</dbReference>
<dbReference type="PANTHER" id="PTHR43188:SF1">
    <property type="entry name" value="ACYL-COA DEHYDROGENASE"/>
    <property type="match status" value="1"/>
</dbReference>
<reference evidence="2" key="2">
    <citation type="submission" date="2015-06" db="UniProtKB">
        <authorList>
            <consortium name="EnsemblPlants"/>
        </authorList>
    </citation>
    <scope>IDENTIFICATION</scope>
</reference>
<dbReference type="Gene3D" id="1.10.540.10">
    <property type="entry name" value="Acyl-CoA dehydrogenase/oxidase, N-terminal domain"/>
    <property type="match status" value="1"/>
</dbReference>
<dbReference type="Pfam" id="PF02771">
    <property type="entry name" value="Acyl-CoA_dh_N"/>
    <property type="match status" value="1"/>
</dbReference>
<dbReference type="STRING" id="109376.A0A0D2ZSB9"/>
<name>A0A0D2ZSB9_BRAOL</name>
<proteinExistence type="predicted"/>
<dbReference type="GO" id="GO:0050660">
    <property type="term" value="F:flavin adenine dinucleotide binding"/>
    <property type="evidence" value="ECO:0007669"/>
    <property type="project" value="InterPro"/>
</dbReference>
<dbReference type="AlphaFoldDB" id="A0A0D2ZSB9"/>
<dbReference type="GO" id="GO:0005777">
    <property type="term" value="C:peroxisome"/>
    <property type="evidence" value="ECO:0007669"/>
    <property type="project" value="TreeGrafter"/>
</dbReference>
<organism evidence="2 3">
    <name type="scientific">Brassica oleracea var. oleracea</name>
    <dbReference type="NCBI Taxonomy" id="109376"/>
    <lineage>
        <taxon>Eukaryota</taxon>
        <taxon>Viridiplantae</taxon>
        <taxon>Streptophyta</taxon>
        <taxon>Embryophyta</taxon>
        <taxon>Tracheophyta</taxon>
        <taxon>Spermatophyta</taxon>
        <taxon>Magnoliopsida</taxon>
        <taxon>eudicotyledons</taxon>
        <taxon>Gunneridae</taxon>
        <taxon>Pentapetalae</taxon>
        <taxon>rosids</taxon>
        <taxon>malvids</taxon>
        <taxon>Brassicales</taxon>
        <taxon>Brassicaceae</taxon>
        <taxon>Brassiceae</taxon>
        <taxon>Brassica</taxon>
    </lineage>
</organism>
<dbReference type="GO" id="GO:0003995">
    <property type="term" value="F:acyl-CoA dehydrogenase activity"/>
    <property type="evidence" value="ECO:0007669"/>
    <property type="project" value="InterPro"/>
</dbReference>
<dbReference type="Proteomes" id="UP000032141">
    <property type="component" value="Unassembled WGS sequence"/>
</dbReference>
<feature type="domain" description="Acyl-CoA dehydrogenase/oxidase N-terminal" evidence="1">
    <location>
        <begin position="68"/>
        <end position="131"/>
    </location>
</feature>
<dbReference type="eggNOG" id="KOG0138">
    <property type="taxonomic scope" value="Eukaryota"/>
</dbReference>
<dbReference type="SUPFAM" id="SSF56645">
    <property type="entry name" value="Acyl-CoA dehydrogenase NM domain-like"/>
    <property type="match status" value="1"/>
</dbReference>
<sequence length="146" mass="15963">MIVLSSTDRDNAEKKVKISYFDFPAMNVSVAFPQKTPAFKFPPCNFGGAGCAEESEGVHGERSYPHYDREFPFYIIPKLGALGVVRGSIKGYGCPGLSITANAIATAEISRVDGSCGTFNLVHTYLGMFSIGKMSLAWRRFHPKTD</sequence>
<dbReference type="GO" id="GO:0006635">
    <property type="term" value="P:fatty acid beta-oxidation"/>
    <property type="evidence" value="ECO:0007669"/>
    <property type="project" value="InterPro"/>
</dbReference>
<dbReference type="PANTHER" id="PTHR43188">
    <property type="entry name" value="ACYL-COENZYME A OXIDASE"/>
    <property type="match status" value="1"/>
</dbReference>
<dbReference type="Gramene" id="Bo00930s030.1">
    <property type="protein sequence ID" value="Bo00930s030.1"/>
    <property type="gene ID" value="Bo00930s030"/>
</dbReference>
<reference evidence="2" key="1">
    <citation type="journal article" date="2014" name="Genome Biol.">
        <title>Transcriptome and methylome profiling reveals relics of genome dominance in the mesopolyploid Brassica oleracea.</title>
        <authorList>
            <person name="Parkin I.A."/>
            <person name="Koh C."/>
            <person name="Tang H."/>
            <person name="Robinson S.J."/>
            <person name="Kagale S."/>
            <person name="Clarke W.E."/>
            <person name="Town C.D."/>
            <person name="Nixon J."/>
            <person name="Krishnakumar V."/>
            <person name="Bidwell S.L."/>
            <person name="Denoeud F."/>
            <person name="Belcram H."/>
            <person name="Links M.G."/>
            <person name="Just J."/>
            <person name="Clarke C."/>
            <person name="Bender T."/>
            <person name="Huebert T."/>
            <person name="Mason A.S."/>
            <person name="Pires J.C."/>
            <person name="Barker G."/>
            <person name="Moore J."/>
            <person name="Walley P.G."/>
            <person name="Manoli S."/>
            <person name="Batley J."/>
            <person name="Edwards D."/>
            <person name="Nelson M.N."/>
            <person name="Wang X."/>
            <person name="Paterson A.H."/>
            <person name="King G."/>
            <person name="Bancroft I."/>
            <person name="Chalhoub B."/>
            <person name="Sharpe A.G."/>
        </authorList>
    </citation>
    <scope>NUCLEOTIDE SEQUENCE [LARGE SCALE GENOMIC DNA]</scope>
    <source>
        <strain evidence="2">cv. TO1000</strain>
    </source>
</reference>
<evidence type="ECO:0000259" key="1">
    <source>
        <dbReference type="Pfam" id="PF02771"/>
    </source>
</evidence>
<dbReference type="InterPro" id="IPR013786">
    <property type="entry name" value="AcylCoA_DH/ox_N"/>
</dbReference>
<dbReference type="InterPro" id="IPR045008">
    <property type="entry name" value="ACX4-like"/>
</dbReference>
<dbReference type="InterPro" id="IPR037069">
    <property type="entry name" value="AcylCoA_DH/ox_N_sf"/>
</dbReference>
<dbReference type="InterPro" id="IPR009100">
    <property type="entry name" value="AcylCoA_DH/oxidase_NM_dom_sf"/>
</dbReference>
<evidence type="ECO:0000313" key="2">
    <source>
        <dbReference type="EnsemblPlants" id="Bo00930s030.1"/>
    </source>
</evidence>
<accession>A0A0D2ZSB9</accession>
<dbReference type="HOGENOM" id="CLU_1780040_0_0_1"/>
<evidence type="ECO:0000313" key="3">
    <source>
        <dbReference type="Proteomes" id="UP000032141"/>
    </source>
</evidence>
<keyword evidence="3" id="KW-1185">Reference proteome</keyword>